<evidence type="ECO:0000313" key="2">
    <source>
        <dbReference type="Proteomes" id="UP000017548"/>
    </source>
</evidence>
<dbReference type="NCBIfam" id="TIGR03509">
    <property type="entry name" value="OMP_MtrB_PioB"/>
    <property type="match status" value="1"/>
</dbReference>
<organism evidence="1 2">
    <name type="scientific">Shewanella decolorationis S12</name>
    <dbReference type="NCBI Taxonomy" id="1353536"/>
    <lineage>
        <taxon>Bacteria</taxon>
        <taxon>Pseudomonadati</taxon>
        <taxon>Pseudomonadota</taxon>
        <taxon>Gammaproteobacteria</taxon>
        <taxon>Alteromonadales</taxon>
        <taxon>Shewanellaceae</taxon>
        <taxon>Shewanella</taxon>
    </lineage>
</organism>
<proteinExistence type="predicted"/>
<keyword evidence="2" id="KW-1185">Reference proteome</keyword>
<gene>
    <name evidence="1" type="ORF">SHD_2530</name>
</gene>
<dbReference type="InterPro" id="IPR020016">
    <property type="entry name" value="Decahaem-assoc_OM_MtrB/PioB"/>
</dbReference>
<accession>A0ABP2Z2W7</accession>
<reference evidence="1 2" key="1">
    <citation type="journal article" date="2013" name="Genome Announc.">
        <title>Draft Genome Sequence of Shewanella decolorationis S12, a Dye-Degrading Bacterium Isolated from a Wastewater Treatment Plant.</title>
        <authorList>
            <person name="Xu M."/>
            <person name="Fang Y."/>
            <person name="Liu J."/>
            <person name="Chen X."/>
            <person name="Sun G."/>
            <person name="Guo J."/>
            <person name="Hua Z."/>
            <person name="Tu Q."/>
            <person name="Wu L."/>
            <person name="Zhou J."/>
            <person name="Liu X."/>
        </authorList>
    </citation>
    <scope>NUCLEOTIDE SEQUENCE [LARGE SCALE GENOMIC DNA]</scope>
    <source>
        <strain evidence="1 2">S12</strain>
    </source>
</reference>
<dbReference type="EMBL" id="AXZL01000068">
    <property type="protein sequence ID" value="ESE40973.1"/>
    <property type="molecule type" value="Genomic_DNA"/>
</dbReference>
<name>A0ABP2Z2W7_9GAMM</name>
<dbReference type="Proteomes" id="UP000017548">
    <property type="component" value="Unassembled WGS sequence"/>
</dbReference>
<dbReference type="Pfam" id="PF11854">
    <property type="entry name" value="MtrB_PioB"/>
    <property type="match status" value="1"/>
</dbReference>
<sequence length="730" mass="81390">MVQTIHPASYSRDNKGMIMQIMNISTPRACFSLTLLAWAISGVLNTAHAEGYEIQKANRSGVKSDSWSCKQCQPKTGRQGNASATLAYNDGEDSRFGNRTGTDKDGLVGAVGADMQYQAESGYHTRLEADKLGFDTGSAKLTTGQPGHYQIQLGYKGLANYQYNQLKSPYLTDNDKMLLPENWVEGATTQSMPLLQSSLIEQDLSITRDRFNLGGYYAGHISSSSRYKASVNYQHENRSGAKKTSANILTNSVMLAHPIDDSTDEINARVYFGGAGWQAGINSQISQYKNDHQALLWQSAYTPTFGATYFGQNAVAPDNKAYRIAAEASGGQNGHNILMHAGISNMSQDEAFLPATINGPSPVLPTGNLDAQVDILDMVLKYSGRITQDLSVQASYNYQDRENKTAQLDFPQVVTDSFHQGAEQNRLYDKRSKQFDLKGKYRLTPSAYAEAGYSRDEVIYSELDRQSVDESGLFAKLSYRYSPAWSAWLKGETLDRNGSEYDPVTSTQSPSNPWLRKSYLADRKRQKVTLHTDYQSDIGLSVGASLHSIDDDYDHTLVGLTQVSYLGYDVSAQYLISDNLSVNAYLNQDWHDSDQAGSNRFSTPDWYSTSEEKSTLIGAGIAYQNLLDNRLDLGLDYSYSDGQSDTEVTYGINSPYGDYYSRKHNINAYAKYKLADSMSLRFDWLFEKYQDANWQNQNTTWDTVPNVLSFGDISHDYNAHYLGLTLSYQM</sequence>
<evidence type="ECO:0000313" key="1">
    <source>
        <dbReference type="EMBL" id="ESE40973.1"/>
    </source>
</evidence>
<protein>
    <submittedName>
        <fullName evidence="1">Outer membrane protein</fullName>
    </submittedName>
</protein>
<comment type="caution">
    <text evidence="1">The sequence shown here is derived from an EMBL/GenBank/DDBJ whole genome shotgun (WGS) entry which is preliminary data.</text>
</comment>